<evidence type="ECO:0000313" key="2">
    <source>
        <dbReference type="Proteomes" id="UP000019202"/>
    </source>
</evidence>
<organism evidence="1 2">
    <name type="scientific">Xenorhabdus szentirmaii DSM 16338</name>
    <dbReference type="NCBI Taxonomy" id="1427518"/>
    <lineage>
        <taxon>Bacteria</taxon>
        <taxon>Pseudomonadati</taxon>
        <taxon>Pseudomonadota</taxon>
        <taxon>Gammaproteobacteria</taxon>
        <taxon>Enterobacterales</taxon>
        <taxon>Morganellaceae</taxon>
        <taxon>Xenorhabdus</taxon>
    </lineage>
</organism>
<dbReference type="Proteomes" id="UP000019202">
    <property type="component" value="Unassembled WGS sequence"/>
</dbReference>
<reference evidence="1" key="1">
    <citation type="submission" date="2013-11" db="EMBL/GenBank/DDBJ databases">
        <title>Draft genome sequence and annotation of the entomopathogenic bacteria, Xenorhabdus cabanillasi strain JM26 and Xenorhabdus szentirmai strain DSM 16338.</title>
        <authorList>
            <person name="Gualtieri M."/>
            <person name="Ogier J.C."/>
            <person name="Pages S."/>
            <person name="Givaudan A."/>
            <person name="Gaudriault S."/>
        </authorList>
    </citation>
    <scope>NUCLEOTIDE SEQUENCE [LARGE SCALE GENOMIC DNA]</scope>
    <source>
        <strain evidence="1">DSM 16338</strain>
    </source>
</reference>
<comment type="caution">
    <text evidence="1">The sequence shown here is derived from an EMBL/GenBank/DDBJ whole genome shotgun (WGS) entry which is preliminary data.</text>
</comment>
<protein>
    <submittedName>
        <fullName evidence="1">Uncharacterized protein</fullName>
    </submittedName>
</protein>
<sequence>MMHLNLLEMTIILEKKHNNLISHRLVVAFPLFSSYYLSSKMPI</sequence>
<evidence type="ECO:0000313" key="1">
    <source>
        <dbReference type="EMBL" id="CDL80930.1"/>
    </source>
</evidence>
<dbReference type="EMBL" id="CBXF010000001">
    <property type="protein sequence ID" value="CDL80930.1"/>
    <property type="molecule type" value="Genomic_DNA"/>
</dbReference>
<name>W1IUR9_9GAMM</name>
<accession>W1IUR9</accession>
<proteinExistence type="predicted"/>
<keyword evidence="2" id="KW-1185">Reference proteome</keyword>
<gene>
    <name evidence="1" type="ORF">XSR1_10359</name>
</gene>
<dbReference type="AlphaFoldDB" id="W1IUR9"/>
<dbReference type="STRING" id="1427518.XSR1_10359"/>